<proteinExistence type="inferred from homology"/>
<keyword evidence="6" id="KW-0997">Cell inner membrane</keyword>
<dbReference type="GO" id="GO:0015628">
    <property type="term" value="P:protein secretion by the type II secretion system"/>
    <property type="evidence" value="ECO:0007669"/>
    <property type="project" value="InterPro"/>
</dbReference>
<keyword evidence="12" id="KW-1185">Reference proteome</keyword>
<evidence type="ECO:0000256" key="1">
    <source>
        <dbReference type="ARBA" id="ARBA00004533"/>
    </source>
</evidence>
<dbReference type="AlphaFoldDB" id="A0A7W3U5J6"/>
<evidence type="ECO:0000256" key="7">
    <source>
        <dbReference type="ARBA" id="ARBA00022692"/>
    </source>
</evidence>
<evidence type="ECO:0000256" key="8">
    <source>
        <dbReference type="ARBA" id="ARBA00022927"/>
    </source>
</evidence>
<accession>A0A7W3U5J6</accession>
<sequence>MSRRSLLQAFGVGLVIALVAGLPLRLLLASTPGATPGFWAADIQGTPWKGQVRELHWQGIPLGTVSLALAPSAWLDGSLAWHAEAPTWSGRLRVAPLHGVEDVSGHLALPDAGDVRLGLHSVHLLFDDDACVEASGLLELEHHAEPAPGQRLEARLQCEGPGAIARFAPAGPASAGSGNAAIELRIDGQGHMTLSGSAWAAALGQDAGPAVR</sequence>
<evidence type="ECO:0000256" key="2">
    <source>
        <dbReference type="ARBA" id="ARBA00007208"/>
    </source>
</evidence>
<keyword evidence="5" id="KW-1003">Cell membrane</keyword>
<comment type="caution">
    <text evidence="11">The sequence shown here is derived from an EMBL/GenBank/DDBJ whole genome shotgun (WGS) entry which is preliminary data.</text>
</comment>
<comment type="similarity">
    <text evidence="2">Belongs to the GSP N family.</text>
</comment>
<evidence type="ECO:0000256" key="4">
    <source>
        <dbReference type="ARBA" id="ARBA00022448"/>
    </source>
</evidence>
<gene>
    <name evidence="11" type="primary">gspN</name>
    <name evidence="11" type="ORF">H4F99_12770</name>
</gene>
<keyword evidence="9" id="KW-0472">Membrane</keyword>
<evidence type="ECO:0000313" key="12">
    <source>
        <dbReference type="Proteomes" id="UP000552587"/>
    </source>
</evidence>
<protein>
    <recommendedName>
        <fullName evidence="3">Type II secretion system protein N</fullName>
    </recommendedName>
    <alternativeName>
        <fullName evidence="10">General secretion pathway protein N</fullName>
    </alternativeName>
</protein>
<dbReference type="EMBL" id="JACHTE010000009">
    <property type="protein sequence ID" value="MBB1089351.1"/>
    <property type="molecule type" value="Genomic_DNA"/>
</dbReference>
<comment type="subcellular location">
    <subcellularLocation>
        <location evidence="1">Cell inner membrane</location>
    </subcellularLocation>
</comment>
<dbReference type="Pfam" id="PF01203">
    <property type="entry name" value="T2SSN"/>
    <property type="match status" value="1"/>
</dbReference>
<evidence type="ECO:0000256" key="10">
    <source>
        <dbReference type="ARBA" id="ARBA00030772"/>
    </source>
</evidence>
<organism evidence="11 12">
    <name type="scientific">Marilutibacter penaei</name>
    <dbReference type="NCBI Taxonomy" id="2759900"/>
    <lineage>
        <taxon>Bacteria</taxon>
        <taxon>Pseudomonadati</taxon>
        <taxon>Pseudomonadota</taxon>
        <taxon>Gammaproteobacteria</taxon>
        <taxon>Lysobacterales</taxon>
        <taxon>Lysobacteraceae</taxon>
        <taxon>Marilutibacter</taxon>
    </lineage>
</organism>
<keyword evidence="4" id="KW-0813">Transport</keyword>
<keyword evidence="8" id="KW-0653">Protein transport</keyword>
<evidence type="ECO:0000256" key="9">
    <source>
        <dbReference type="ARBA" id="ARBA00023136"/>
    </source>
</evidence>
<evidence type="ECO:0000313" key="11">
    <source>
        <dbReference type="EMBL" id="MBB1089351.1"/>
    </source>
</evidence>
<dbReference type="GO" id="GO:0015627">
    <property type="term" value="C:type II protein secretion system complex"/>
    <property type="evidence" value="ECO:0007669"/>
    <property type="project" value="InterPro"/>
</dbReference>
<keyword evidence="7" id="KW-0812">Transmembrane</keyword>
<evidence type="ECO:0000256" key="6">
    <source>
        <dbReference type="ARBA" id="ARBA00022519"/>
    </source>
</evidence>
<reference evidence="11 12" key="1">
    <citation type="submission" date="2020-07" db="EMBL/GenBank/DDBJ databases">
        <authorList>
            <person name="Xu S."/>
            <person name="Li A."/>
        </authorList>
    </citation>
    <scope>NUCLEOTIDE SEQUENCE [LARGE SCALE GENOMIC DNA]</scope>
    <source>
        <strain evidence="11 12">SG-8</strain>
    </source>
</reference>
<evidence type="ECO:0000256" key="5">
    <source>
        <dbReference type="ARBA" id="ARBA00022475"/>
    </source>
</evidence>
<name>A0A7W3U5J6_9GAMM</name>
<dbReference type="InterPro" id="IPR022792">
    <property type="entry name" value="T2SS_protein-GspN"/>
</dbReference>
<dbReference type="GO" id="GO:0005886">
    <property type="term" value="C:plasma membrane"/>
    <property type="evidence" value="ECO:0007669"/>
    <property type="project" value="UniProtKB-SubCell"/>
</dbReference>
<dbReference type="Proteomes" id="UP000552587">
    <property type="component" value="Unassembled WGS sequence"/>
</dbReference>
<dbReference type="RefSeq" id="WP_182670131.1">
    <property type="nucleotide sequence ID" value="NZ_JACHTE010000009.1"/>
</dbReference>
<evidence type="ECO:0000256" key="3">
    <source>
        <dbReference type="ARBA" id="ARBA00021563"/>
    </source>
</evidence>